<dbReference type="Gene3D" id="2.40.128.580">
    <property type="entry name" value="GXWXG domain"/>
    <property type="match status" value="1"/>
</dbReference>
<dbReference type="Proteomes" id="UP000616785">
    <property type="component" value="Unassembled WGS sequence"/>
</dbReference>
<dbReference type="AlphaFoldDB" id="A0AA40XYT7"/>
<evidence type="ECO:0000259" key="1">
    <source>
        <dbReference type="Pfam" id="PF14231"/>
    </source>
</evidence>
<dbReference type="Pfam" id="PF14231">
    <property type="entry name" value="GXWXG"/>
    <property type="match status" value="1"/>
</dbReference>
<feature type="domain" description="DUF4334" evidence="2">
    <location>
        <begin position="136"/>
        <end position="190"/>
    </location>
</feature>
<dbReference type="Pfam" id="PF14232">
    <property type="entry name" value="DUF4334"/>
    <property type="match status" value="1"/>
</dbReference>
<organism evidence="3 4">
    <name type="scientific">Stenotrophomonas maltophilia</name>
    <name type="common">Pseudomonas maltophilia</name>
    <name type="synonym">Xanthomonas maltophilia</name>
    <dbReference type="NCBI Taxonomy" id="40324"/>
    <lineage>
        <taxon>Bacteria</taxon>
        <taxon>Pseudomonadati</taxon>
        <taxon>Pseudomonadota</taxon>
        <taxon>Gammaproteobacteria</taxon>
        <taxon>Lysobacterales</taxon>
        <taxon>Lysobacteraceae</taxon>
        <taxon>Stenotrophomonas</taxon>
        <taxon>Stenotrophomonas maltophilia group</taxon>
    </lineage>
</organism>
<reference evidence="3" key="1">
    <citation type="submission" date="2020-11" db="EMBL/GenBank/DDBJ databases">
        <title>Enhanced detection system for hospital associated transmission using whole genome sequencing surveillance.</title>
        <authorList>
            <person name="Harrison L.H."/>
            <person name="Van Tyne D."/>
            <person name="Marsh J.W."/>
            <person name="Griffith M.P."/>
            <person name="Snyder D.J."/>
            <person name="Cooper V.S."/>
            <person name="Mustapha M."/>
        </authorList>
    </citation>
    <scope>NUCLEOTIDE SEQUENCE</scope>
    <source>
        <strain evidence="3">STEN00092</strain>
    </source>
</reference>
<proteinExistence type="predicted"/>
<accession>A0AA40XYT7</accession>
<protein>
    <submittedName>
        <fullName evidence="3">DUF4334 domain-containing protein</fullName>
    </submittedName>
</protein>
<dbReference type="EMBL" id="JADUNO010000005">
    <property type="protein sequence ID" value="MBH1638335.1"/>
    <property type="molecule type" value="Genomic_DNA"/>
</dbReference>
<evidence type="ECO:0000259" key="2">
    <source>
        <dbReference type="Pfam" id="PF14232"/>
    </source>
</evidence>
<feature type="domain" description="GXWXG" evidence="1">
    <location>
        <begin position="37"/>
        <end position="91"/>
    </location>
</feature>
<comment type="caution">
    <text evidence="3">The sequence shown here is derived from an EMBL/GenBank/DDBJ whole genome shotgun (WGS) entry which is preliminary data.</text>
</comment>
<dbReference type="InterPro" id="IPR025568">
    <property type="entry name" value="DUF4334"/>
</dbReference>
<name>A0AA40XYT7_STEMA</name>
<evidence type="ECO:0000313" key="4">
    <source>
        <dbReference type="Proteomes" id="UP000616785"/>
    </source>
</evidence>
<evidence type="ECO:0000313" key="3">
    <source>
        <dbReference type="EMBL" id="MBH1638335.1"/>
    </source>
</evidence>
<dbReference type="InterPro" id="IPR025951">
    <property type="entry name" value="GXWXG_dom"/>
</dbReference>
<gene>
    <name evidence="3" type="ORF">I5U57_02595</name>
</gene>
<sequence length="212" mass="22970">MACSPESIVELRRKGEAKMLTEMLRNRVSTTAAVLAAFDELDPLSSDSLVGCWSGFVIATGHPMDGLLNAVGWYGKMFKSVDEAYPLIIRSPGASTLFSIDPSPLPLAGCAKLSPADLVSRFSTISPLALSTTVSHGRLRMVEYRGKVTGTLIYDQQPILDHFVMVDSNTVLGIMDFKEFRQPGAFVLQRDDDSAVSIDRGGWSQLAAQQLG</sequence>